<comment type="caution">
    <text evidence="3">The sequence shown here is derived from an EMBL/GenBank/DDBJ whole genome shotgun (WGS) entry which is preliminary data.</text>
</comment>
<protein>
    <recommendedName>
        <fullName evidence="5">Lipoprotein</fullName>
    </recommendedName>
</protein>
<dbReference type="EMBL" id="VNHX01000016">
    <property type="protein sequence ID" value="TYP92470.1"/>
    <property type="molecule type" value="Genomic_DNA"/>
</dbReference>
<dbReference type="AlphaFoldDB" id="A0A5S5D8W4"/>
<keyword evidence="2" id="KW-0732">Signal</keyword>
<evidence type="ECO:0000313" key="4">
    <source>
        <dbReference type="Proteomes" id="UP000325105"/>
    </source>
</evidence>
<accession>A0A5S5D8W4</accession>
<reference evidence="3 4" key="1">
    <citation type="submission" date="2019-07" db="EMBL/GenBank/DDBJ databases">
        <title>Genomic Encyclopedia of Archaeal and Bacterial Type Strains, Phase II (KMG-II): from individual species to whole genera.</title>
        <authorList>
            <person name="Goeker M."/>
        </authorList>
    </citation>
    <scope>NUCLEOTIDE SEQUENCE [LARGE SCALE GENOMIC DNA]</scope>
    <source>
        <strain evidence="3 4">DSM 18850</strain>
    </source>
</reference>
<feature type="chain" id="PRO_5024453334" description="Lipoprotein" evidence="2">
    <location>
        <begin position="22"/>
        <end position="72"/>
    </location>
</feature>
<evidence type="ECO:0008006" key="5">
    <source>
        <dbReference type="Google" id="ProtNLM"/>
    </source>
</evidence>
<feature type="region of interest" description="Disordered" evidence="1">
    <location>
        <begin position="20"/>
        <end position="72"/>
    </location>
</feature>
<keyword evidence="4" id="KW-1185">Reference proteome</keyword>
<proteinExistence type="predicted"/>
<dbReference type="RefSeq" id="WP_148909300.1">
    <property type="nucleotide sequence ID" value="NZ_VNHX01000016.1"/>
</dbReference>
<dbReference type="Proteomes" id="UP000325105">
    <property type="component" value="Unassembled WGS sequence"/>
</dbReference>
<organism evidence="3 4">
    <name type="scientific">Sphingobacterium allocomposti</name>
    <dbReference type="NCBI Taxonomy" id="415956"/>
    <lineage>
        <taxon>Bacteria</taxon>
        <taxon>Pseudomonadati</taxon>
        <taxon>Bacteroidota</taxon>
        <taxon>Sphingobacteriia</taxon>
        <taxon>Sphingobacteriales</taxon>
        <taxon>Sphingobacteriaceae</taxon>
        <taxon>Sphingobacterium</taxon>
    </lineage>
</organism>
<name>A0A5S5D8W4_9SPHI</name>
<feature type="signal peptide" evidence="2">
    <location>
        <begin position="1"/>
        <end position="21"/>
    </location>
</feature>
<sequence length="72" mass="7556">MKKISFFAVMLGLAGALTACGGNRDSNSDSMGETPDTINDYMDGETGAAPMDTIRRDSTDTLGQPTPTPPMN</sequence>
<evidence type="ECO:0000256" key="2">
    <source>
        <dbReference type="SAM" id="SignalP"/>
    </source>
</evidence>
<gene>
    <name evidence="3" type="ORF">BC792_11672</name>
</gene>
<dbReference type="PROSITE" id="PS51257">
    <property type="entry name" value="PROKAR_LIPOPROTEIN"/>
    <property type="match status" value="1"/>
</dbReference>
<dbReference type="OrthoDB" id="711302at2"/>
<evidence type="ECO:0000313" key="3">
    <source>
        <dbReference type="EMBL" id="TYP92470.1"/>
    </source>
</evidence>
<evidence type="ECO:0000256" key="1">
    <source>
        <dbReference type="SAM" id="MobiDB-lite"/>
    </source>
</evidence>